<evidence type="ECO:0000313" key="3">
    <source>
        <dbReference type="Proteomes" id="UP000283469"/>
    </source>
</evidence>
<dbReference type="SUPFAM" id="SSF52402">
    <property type="entry name" value="Adenine nucleotide alpha hydrolases-like"/>
    <property type="match status" value="1"/>
</dbReference>
<evidence type="ECO:0000259" key="1">
    <source>
        <dbReference type="Pfam" id="PF01507"/>
    </source>
</evidence>
<reference evidence="2 3" key="1">
    <citation type="submission" date="2018-08" db="EMBL/GenBank/DDBJ databases">
        <title>Sphingobium sp. EO9.</title>
        <authorList>
            <person name="Park Y."/>
            <person name="Kim K.H."/>
            <person name="Jeon C.O."/>
        </authorList>
    </citation>
    <scope>NUCLEOTIDE SEQUENCE [LARGE SCALE GENOMIC DNA]</scope>
    <source>
        <strain evidence="2 3">EO9</strain>
    </source>
</reference>
<dbReference type="EMBL" id="QVRA01000048">
    <property type="protein sequence ID" value="RJG51097.1"/>
    <property type="molecule type" value="Genomic_DNA"/>
</dbReference>
<gene>
    <name evidence="2" type="ORF">D0Z70_23490</name>
</gene>
<dbReference type="RefSeq" id="WP_119750552.1">
    <property type="nucleotide sequence ID" value="NZ_QVRA01000048.1"/>
</dbReference>
<dbReference type="GO" id="GO:0003824">
    <property type="term" value="F:catalytic activity"/>
    <property type="evidence" value="ECO:0007669"/>
    <property type="project" value="InterPro"/>
</dbReference>
<name>A0A418YJC6_9SPHN</name>
<dbReference type="Proteomes" id="UP000283469">
    <property type="component" value="Unassembled WGS sequence"/>
</dbReference>
<protein>
    <submittedName>
        <fullName evidence="2">Phosphoadenosine phosphosulfate reductase</fullName>
    </submittedName>
</protein>
<dbReference type="PANTHER" id="PTHR43196">
    <property type="entry name" value="SULFATE ADENYLYLTRANSFERASE SUBUNIT 2"/>
    <property type="match status" value="1"/>
</dbReference>
<dbReference type="InterPro" id="IPR014729">
    <property type="entry name" value="Rossmann-like_a/b/a_fold"/>
</dbReference>
<feature type="domain" description="Phosphoadenosine phosphosulphate reductase" evidence="1">
    <location>
        <begin position="35"/>
        <end position="228"/>
    </location>
</feature>
<dbReference type="AlphaFoldDB" id="A0A418YJC6"/>
<organism evidence="2 3">
    <name type="scientific">Sphingobium terrigena</name>
    <dbReference type="NCBI Taxonomy" id="2304063"/>
    <lineage>
        <taxon>Bacteria</taxon>
        <taxon>Pseudomonadati</taxon>
        <taxon>Pseudomonadota</taxon>
        <taxon>Alphaproteobacteria</taxon>
        <taxon>Sphingomonadales</taxon>
        <taxon>Sphingomonadaceae</taxon>
        <taxon>Sphingobium</taxon>
    </lineage>
</organism>
<evidence type="ECO:0000313" key="2">
    <source>
        <dbReference type="EMBL" id="RJG51097.1"/>
    </source>
</evidence>
<proteinExistence type="predicted"/>
<comment type="caution">
    <text evidence="2">The sequence shown here is derived from an EMBL/GenBank/DDBJ whole genome shotgun (WGS) entry which is preliminary data.</text>
</comment>
<dbReference type="PANTHER" id="PTHR43196:SF2">
    <property type="entry name" value="PHOSPHOADENOSINE PHOSPHOSULFATE REDUCTASE"/>
    <property type="match status" value="1"/>
</dbReference>
<keyword evidence="3" id="KW-1185">Reference proteome</keyword>
<dbReference type="Pfam" id="PF01507">
    <property type="entry name" value="PAPS_reduct"/>
    <property type="match status" value="1"/>
</dbReference>
<accession>A0A418YJC6</accession>
<dbReference type="OrthoDB" id="7574889at2"/>
<dbReference type="InterPro" id="IPR002500">
    <property type="entry name" value="PAPS_reduct_dom"/>
</dbReference>
<dbReference type="Gene3D" id="3.40.50.620">
    <property type="entry name" value="HUPs"/>
    <property type="match status" value="1"/>
</dbReference>
<sequence>MSTAMIAVRHMDVAEPDVATDATIFDAVRRNAWFVFNLSGGKDSTATSHAAMAWLDRHGHPRTRRIAVHADLGKAEWRSTPSFVEGVAQQLGLPLLILRRRAGDMVDRWEQRFASGKNRYEALSTYNLIGPWSSASLRFCTSELKIQVIGPALARRYKGETIVSAIGVRRDESPSRRATPVSRSDERFARVGNAAGTRMLSWHPGVDWSATEVFAYHARHNLPLHDAYCRYQSTRLSCAFCVLASAHDLHAATQATDNLDLYRHLVAMEADSTFSFQPQRWLADAAPHLLPLSLATHVEHAKRDAVERRRIEHAMRPGLRFVKGWPPRLPSLTEATMIAAARAPILARHGLDDRYPNALAVQRRFAELLHAKETRTH</sequence>
<dbReference type="InterPro" id="IPR050128">
    <property type="entry name" value="Sulfate_adenylyltrnsfr_sub2"/>
</dbReference>